<reference evidence="1 2" key="1">
    <citation type="journal article" date="2014" name="Genome Announc.">
        <title>Complete Genome Sequence of Amino Acid-Utilizing Eubacterium acidaminophilum al-2 (DSM 3953).</title>
        <authorList>
            <person name="Poehlein A."/>
            <person name="Andreesen J.R."/>
            <person name="Daniel R."/>
        </authorList>
    </citation>
    <scope>NUCLEOTIDE SEQUENCE [LARGE SCALE GENOMIC DNA]</scope>
    <source>
        <strain evidence="1 2">DSM 3953</strain>
    </source>
</reference>
<gene>
    <name evidence="1" type="ORF">EAL2_c19270</name>
</gene>
<dbReference type="KEGG" id="eac:EAL2_c19270"/>
<organism evidence="1 2">
    <name type="scientific">Peptoclostridium acidaminophilum DSM 3953</name>
    <dbReference type="NCBI Taxonomy" id="1286171"/>
    <lineage>
        <taxon>Bacteria</taxon>
        <taxon>Bacillati</taxon>
        <taxon>Bacillota</taxon>
        <taxon>Clostridia</taxon>
        <taxon>Peptostreptococcales</taxon>
        <taxon>Peptoclostridiaceae</taxon>
        <taxon>Peptoclostridium</taxon>
    </lineage>
</organism>
<dbReference type="PATRIC" id="fig|1286171.3.peg.1876"/>
<dbReference type="RefSeq" id="WP_278246854.1">
    <property type="nucleotide sequence ID" value="NZ_CP007452.1"/>
</dbReference>
<sequence length="42" mass="4947">MRTFICSYDTHIFIPINFLMLNLSLVDIADYDLPLLDEPIPY</sequence>
<dbReference type="STRING" id="1286171.EAL2_c19270"/>
<evidence type="ECO:0000313" key="1">
    <source>
        <dbReference type="EMBL" id="AHM57208.1"/>
    </source>
</evidence>
<accession>W8THB6</accession>
<proteinExistence type="predicted"/>
<dbReference type="EMBL" id="CP007452">
    <property type="protein sequence ID" value="AHM57208.1"/>
    <property type="molecule type" value="Genomic_DNA"/>
</dbReference>
<keyword evidence="2" id="KW-1185">Reference proteome</keyword>
<dbReference type="AlphaFoldDB" id="W8THB6"/>
<name>W8THB6_PEPAC</name>
<protein>
    <submittedName>
        <fullName evidence="1">Uncharacterized protein</fullName>
    </submittedName>
</protein>
<evidence type="ECO:0000313" key="2">
    <source>
        <dbReference type="Proteomes" id="UP000019591"/>
    </source>
</evidence>
<dbReference type="HOGENOM" id="CLU_3251629_0_0_9"/>
<dbReference type="Proteomes" id="UP000019591">
    <property type="component" value="Chromosome"/>
</dbReference>